<dbReference type="GO" id="GO:0004803">
    <property type="term" value="F:transposase activity"/>
    <property type="evidence" value="ECO:0007669"/>
    <property type="project" value="InterPro"/>
</dbReference>
<dbReference type="OrthoDB" id="9793729at2"/>
<accession>A0A2D2PZ71</accession>
<protein>
    <submittedName>
        <fullName evidence="2">IS200/IS605 family transposase</fullName>
    </submittedName>
</protein>
<organism evidence="2 3">
    <name type="scientific">Parathermosynechococcus lividus PCC 6715</name>
    <dbReference type="NCBI Taxonomy" id="1917166"/>
    <lineage>
        <taxon>Bacteria</taxon>
        <taxon>Bacillati</taxon>
        <taxon>Cyanobacteriota</taxon>
        <taxon>Cyanophyceae</taxon>
        <taxon>Acaryochloridales</taxon>
        <taxon>Thermosynechococcaceae</taxon>
        <taxon>Parathermosynechococcus</taxon>
    </lineage>
</organism>
<proteinExistence type="predicted"/>
<dbReference type="AlphaFoldDB" id="A0A2D2PZ71"/>
<evidence type="ECO:0000259" key="1">
    <source>
        <dbReference type="SMART" id="SM01321"/>
    </source>
</evidence>
<dbReference type="Gene3D" id="3.30.70.1290">
    <property type="entry name" value="Transposase IS200-like"/>
    <property type="match status" value="1"/>
</dbReference>
<dbReference type="GO" id="GO:0006313">
    <property type="term" value="P:DNA transposition"/>
    <property type="evidence" value="ECO:0007669"/>
    <property type="project" value="InterPro"/>
</dbReference>
<dbReference type="NCBIfam" id="NF033573">
    <property type="entry name" value="transpos_IS200"/>
    <property type="match status" value="1"/>
</dbReference>
<name>A0A2D2PZ71_PARLV</name>
<dbReference type="KEGG" id="slw:BRW62_00850"/>
<dbReference type="PANTHER" id="PTHR33360:SF2">
    <property type="entry name" value="TRANSPOSASE FOR INSERTION SEQUENCE ELEMENT IS200"/>
    <property type="match status" value="1"/>
</dbReference>
<dbReference type="EMBL" id="CP018092">
    <property type="protein sequence ID" value="ATS17533.1"/>
    <property type="molecule type" value="Genomic_DNA"/>
</dbReference>
<dbReference type="RefSeq" id="WP_099797675.1">
    <property type="nucleotide sequence ID" value="NZ_CP018092.1"/>
</dbReference>
<gene>
    <name evidence="2" type="ORF">BRW62_00850</name>
</gene>
<evidence type="ECO:0000313" key="2">
    <source>
        <dbReference type="EMBL" id="ATS17533.1"/>
    </source>
</evidence>
<dbReference type="SUPFAM" id="SSF143422">
    <property type="entry name" value="Transposase IS200-like"/>
    <property type="match status" value="1"/>
</dbReference>
<reference evidence="2 3" key="1">
    <citation type="submission" date="2016-11" db="EMBL/GenBank/DDBJ databases">
        <title>Complete genome sequence of thermophilic cyanobacteria strain Synechococcus sp. PCC6715.</title>
        <authorList>
            <person name="Tang J."/>
            <person name="Daroch M."/>
            <person name="Liang Y."/>
            <person name="Jiang D."/>
            <person name="Shah M."/>
        </authorList>
    </citation>
    <scope>NUCLEOTIDE SEQUENCE [LARGE SCALE GENOMIC DNA]</scope>
    <source>
        <strain evidence="2 3">PCC 6715</strain>
    </source>
</reference>
<evidence type="ECO:0000313" key="3">
    <source>
        <dbReference type="Proteomes" id="UP000231057"/>
    </source>
</evidence>
<feature type="domain" description="Transposase IS200-like" evidence="1">
    <location>
        <begin position="10"/>
        <end position="127"/>
    </location>
</feature>
<reference evidence="3" key="2">
    <citation type="journal article" date="2022" name="Front. Microbiol.">
        <title>Comparative Genomic Analysis Revealed Distinct Molecular Components and Organization of CO2-Concentrating Mechanism in Thermophilic Cyanobacteria.</title>
        <authorList>
            <person name="Tang J."/>
            <person name="Zhou H."/>
            <person name="Yao D."/>
            <person name="Riaz S."/>
            <person name="You D."/>
            <person name="Klepacz-Smolka A."/>
            <person name="Daroch M."/>
        </authorList>
    </citation>
    <scope>NUCLEOTIDE SEQUENCE [LARGE SCALE GENOMIC DNA]</scope>
    <source>
        <strain evidence="3">PCC 6715</strain>
    </source>
</reference>
<dbReference type="SMART" id="SM01321">
    <property type="entry name" value="Y1_Tnp"/>
    <property type="match status" value="1"/>
</dbReference>
<dbReference type="InterPro" id="IPR036515">
    <property type="entry name" value="Transposase_17_sf"/>
</dbReference>
<dbReference type="InterPro" id="IPR002686">
    <property type="entry name" value="Transposase_17"/>
</dbReference>
<dbReference type="GO" id="GO:0003677">
    <property type="term" value="F:DNA binding"/>
    <property type="evidence" value="ECO:0007669"/>
    <property type="project" value="InterPro"/>
</dbReference>
<dbReference type="PANTHER" id="PTHR33360">
    <property type="entry name" value="TRANSPOSASE FOR INSERTION SEQUENCE ELEMENT IS200"/>
    <property type="match status" value="1"/>
</dbReference>
<dbReference type="Pfam" id="PF01797">
    <property type="entry name" value="Y1_Tnp"/>
    <property type="match status" value="1"/>
</dbReference>
<dbReference type="Proteomes" id="UP000231057">
    <property type="component" value="Chromosome"/>
</dbReference>
<sequence>MDYQKSRNATYLLNYHFVWIPRRRRPVLRGEIANRCRQLIWEAAEEIDCQVVSLAIEPDHVHLFVNCPPTIAPYQIIHRIKGRTARFLRQEFPNPLMKLPSMWTSSYFVSTAGNVSSETIQRYIEAQGKSN</sequence>
<keyword evidence="3" id="KW-1185">Reference proteome</keyword>